<evidence type="ECO:0000259" key="1">
    <source>
        <dbReference type="Pfam" id="PF03033"/>
    </source>
</evidence>
<name>A0A0V7ZIV5_9CYAN</name>
<proteinExistence type="predicted"/>
<dbReference type="GO" id="GO:0005975">
    <property type="term" value="P:carbohydrate metabolic process"/>
    <property type="evidence" value="ECO:0007669"/>
    <property type="project" value="InterPro"/>
</dbReference>
<feature type="domain" description="Erythromycin biosynthesis protein CIII-like C-terminal" evidence="2">
    <location>
        <begin position="299"/>
        <end position="412"/>
    </location>
</feature>
<dbReference type="GO" id="GO:0008194">
    <property type="term" value="F:UDP-glycosyltransferase activity"/>
    <property type="evidence" value="ECO:0007669"/>
    <property type="project" value="InterPro"/>
</dbReference>
<dbReference type="SUPFAM" id="SSF53756">
    <property type="entry name" value="UDP-Glycosyltransferase/glycogen phosphorylase"/>
    <property type="match status" value="1"/>
</dbReference>
<dbReference type="Pfam" id="PF03033">
    <property type="entry name" value="Glyco_transf_28"/>
    <property type="match status" value="1"/>
</dbReference>
<comment type="caution">
    <text evidence="3">The sequence shown here is derived from an EMBL/GenBank/DDBJ whole genome shotgun (WGS) entry which is preliminary data.</text>
</comment>
<dbReference type="FunFam" id="3.40.50.2000:FF:000009">
    <property type="entry name" value="Sterol 3-beta-glucosyltransferase UGT80A2"/>
    <property type="match status" value="1"/>
</dbReference>
<dbReference type="InterPro" id="IPR050426">
    <property type="entry name" value="Glycosyltransferase_28"/>
</dbReference>
<dbReference type="InterPro" id="IPR004276">
    <property type="entry name" value="GlycoTrans_28_N"/>
</dbReference>
<accession>A0A0V7ZIV5</accession>
<dbReference type="Proteomes" id="UP000053372">
    <property type="component" value="Unassembled WGS sequence"/>
</dbReference>
<keyword evidence="4" id="KW-1185">Reference proteome</keyword>
<dbReference type="GO" id="GO:0033072">
    <property type="term" value="P:vancomycin biosynthetic process"/>
    <property type="evidence" value="ECO:0007669"/>
    <property type="project" value="UniProtKB-ARBA"/>
</dbReference>
<dbReference type="PANTHER" id="PTHR48050:SF13">
    <property type="entry name" value="STEROL 3-BETA-GLUCOSYLTRANSFERASE UGT80A2"/>
    <property type="match status" value="1"/>
</dbReference>
<dbReference type="Pfam" id="PF06722">
    <property type="entry name" value="EryCIII-like_C"/>
    <property type="match status" value="1"/>
</dbReference>
<dbReference type="InterPro" id="IPR002213">
    <property type="entry name" value="UDP_glucos_trans"/>
</dbReference>
<dbReference type="AlphaFoldDB" id="A0A0V7ZIV5"/>
<dbReference type="Gene3D" id="3.40.50.2000">
    <property type="entry name" value="Glycogen Phosphorylase B"/>
    <property type="match status" value="2"/>
</dbReference>
<organism evidence="3 4">
    <name type="scientific">Mastigocoleus testarum BC008</name>
    <dbReference type="NCBI Taxonomy" id="371196"/>
    <lineage>
        <taxon>Bacteria</taxon>
        <taxon>Bacillati</taxon>
        <taxon>Cyanobacteriota</taxon>
        <taxon>Cyanophyceae</taxon>
        <taxon>Nostocales</taxon>
        <taxon>Hapalosiphonaceae</taxon>
        <taxon>Mastigocoleus</taxon>
    </lineage>
</organism>
<dbReference type="CDD" id="cd03784">
    <property type="entry name" value="GT1_Gtf-like"/>
    <property type="match status" value="1"/>
</dbReference>
<dbReference type="EMBL" id="LMTZ01000122">
    <property type="protein sequence ID" value="KST64418.1"/>
    <property type="molecule type" value="Genomic_DNA"/>
</dbReference>
<keyword evidence="3" id="KW-0808">Transferase</keyword>
<evidence type="ECO:0000313" key="3">
    <source>
        <dbReference type="EMBL" id="KST64418.1"/>
    </source>
</evidence>
<feature type="domain" description="Glycosyltransferase family 28 N-terminal" evidence="1">
    <location>
        <begin position="3"/>
        <end position="141"/>
    </location>
</feature>
<dbReference type="InterPro" id="IPR010610">
    <property type="entry name" value="EryCIII-like_C"/>
</dbReference>
<dbReference type="PANTHER" id="PTHR48050">
    <property type="entry name" value="STEROL 3-BETA-GLUCOSYLTRANSFERASE"/>
    <property type="match status" value="1"/>
</dbReference>
<evidence type="ECO:0000313" key="4">
    <source>
        <dbReference type="Proteomes" id="UP000053372"/>
    </source>
</evidence>
<gene>
    <name evidence="3" type="ORF">BC008_17450</name>
</gene>
<dbReference type="OrthoDB" id="9805366at2"/>
<protein>
    <submittedName>
        <fullName evidence="3">Glycosyl transferase</fullName>
    </submittedName>
</protein>
<evidence type="ECO:0000259" key="2">
    <source>
        <dbReference type="Pfam" id="PF06722"/>
    </source>
</evidence>
<sequence>MQITILTLGSRGDVQPFIALGIGLHKAGHQIKIASPANFESEIRSHGLEFALISGNPEEDIKSPQAQALLRTKNPIDFVRRMGDLLKPVMEDVLLDSWQACQGTDAIIGGGFPFWGFDIAEKLSIPFYYAYLTPSYPTMAFPHALTPPKLEKLGGIYNRFTYTLLHQMFWLLFRQSINQFRNNILNLPPKSIWQNPFVRMENAKVTYTIGCSPFVTPKPANWSNRAHLTGYWFLDTSDSFIPPTDLVEFLKAGSPPVYIGFGSMAGEKAQKISEIALAALAKTQQRGIFLSGWGGIKNSDLPNTVFQIDNIPHSWLFPQMACIVHHGGAGTTAATFRAGVPGVIIPFFGDQPFWAYQAVKLGVSPAMIDRKNLTVDSLTRAITNAIENESIQKRAAVLGEKIRSEDGIAKVVEIFSRDF</sequence>
<dbReference type="GO" id="GO:0016758">
    <property type="term" value="F:hexosyltransferase activity"/>
    <property type="evidence" value="ECO:0007669"/>
    <property type="project" value="InterPro"/>
</dbReference>
<dbReference type="RefSeq" id="WP_027842422.1">
    <property type="nucleotide sequence ID" value="NZ_LMTZ01000122.1"/>
</dbReference>
<reference evidence="3 4" key="1">
    <citation type="journal article" date="2015" name="Genome Announc.">
        <title>Draft Genome of the Euendolithic (true boring) Cyanobacterium Mastigocoleus testarum strain BC008.</title>
        <authorList>
            <person name="Guida B.S."/>
            <person name="Garcia-Pichel F."/>
        </authorList>
    </citation>
    <scope>NUCLEOTIDE SEQUENCE [LARGE SCALE GENOMIC DNA]</scope>
    <source>
        <strain evidence="3 4">BC008</strain>
    </source>
</reference>